<dbReference type="NCBIfam" id="NF006746">
    <property type="entry name" value="PRK09270.1-5"/>
    <property type="match status" value="1"/>
</dbReference>
<dbReference type="GO" id="GO:0005524">
    <property type="term" value="F:ATP binding"/>
    <property type="evidence" value="ECO:0007669"/>
    <property type="project" value="InterPro"/>
</dbReference>
<dbReference type="SUPFAM" id="SSF52540">
    <property type="entry name" value="P-loop containing nucleoside triphosphate hydrolases"/>
    <property type="match status" value="1"/>
</dbReference>
<name>A0A084U5X3_9HYPH</name>
<dbReference type="EMBL" id="JMQM01000002">
    <property type="protein sequence ID" value="KFB08359.1"/>
    <property type="molecule type" value="Genomic_DNA"/>
</dbReference>
<dbReference type="eggNOG" id="COG0572">
    <property type="taxonomic scope" value="Bacteria"/>
</dbReference>
<dbReference type="Pfam" id="PF00485">
    <property type="entry name" value="PRK"/>
    <property type="match status" value="1"/>
</dbReference>
<keyword evidence="2" id="KW-0808">Transferase</keyword>
<dbReference type="PANTHER" id="PTHR10285">
    <property type="entry name" value="URIDINE KINASE"/>
    <property type="match status" value="1"/>
</dbReference>
<protein>
    <submittedName>
        <fullName evidence="2">Putative fructose transport system kinase</fullName>
    </submittedName>
</protein>
<keyword evidence="2" id="KW-0418">Kinase</keyword>
<gene>
    <name evidence="2" type="ORF">EL18_02609</name>
</gene>
<organism evidence="2 3">
    <name type="scientific">Nitratireductor basaltis</name>
    <dbReference type="NCBI Taxonomy" id="472175"/>
    <lineage>
        <taxon>Bacteria</taxon>
        <taxon>Pseudomonadati</taxon>
        <taxon>Pseudomonadota</taxon>
        <taxon>Alphaproteobacteria</taxon>
        <taxon>Hyphomicrobiales</taxon>
        <taxon>Phyllobacteriaceae</taxon>
        <taxon>Nitratireductor</taxon>
    </lineage>
</organism>
<dbReference type="PATRIC" id="fig|472175.3.peg.2601"/>
<dbReference type="Gene3D" id="3.40.50.300">
    <property type="entry name" value="P-loop containing nucleotide triphosphate hydrolases"/>
    <property type="match status" value="1"/>
</dbReference>
<sequence>MIAIAGAPGSGKSTLAHDAAEALAARGVSAAVIPMDGFHYDDAVLAELKLSDRKGAPETFDFEGFECLLKRLASAQAAVAIPLFDRSMELSRAAAALVHPETEMLLVEGNYLHLDEEPWRRLSTLFDLRIFLDVSLEELERRLNARWADHGREAEAALRWVQDNDLPNARRVINHRLPADLVLGGNFTN</sequence>
<accession>A0A084U5X3</accession>
<dbReference type="AlphaFoldDB" id="A0A084U5X3"/>
<keyword evidence="3" id="KW-1185">Reference proteome</keyword>
<dbReference type="InterPro" id="IPR006083">
    <property type="entry name" value="PRK/URK"/>
</dbReference>
<feature type="domain" description="Phosphoribulokinase/uridine kinase" evidence="1">
    <location>
        <begin position="1"/>
        <end position="173"/>
    </location>
</feature>
<dbReference type="GO" id="GO:0016301">
    <property type="term" value="F:kinase activity"/>
    <property type="evidence" value="ECO:0007669"/>
    <property type="project" value="UniProtKB-KW"/>
</dbReference>
<comment type="caution">
    <text evidence="2">The sequence shown here is derived from an EMBL/GenBank/DDBJ whole genome shotgun (WGS) entry which is preliminary data.</text>
</comment>
<dbReference type="STRING" id="472175.EL18_02609"/>
<evidence type="ECO:0000259" key="1">
    <source>
        <dbReference type="Pfam" id="PF00485"/>
    </source>
</evidence>
<proteinExistence type="predicted"/>
<evidence type="ECO:0000313" key="3">
    <source>
        <dbReference type="Proteomes" id="UP000053675"/>
    </source>
</evidence>
<evidence type="ECO:0000313" key="2">
    <source>
        <dbReference type="EMBL" id="KFB08359.1"/>
    </source>
</evidence>
<dbReference type="Proteomes" id="UP000053675">
    <property type="component" value="Unassembled WGS sequence"/>
</dbReference>
<reference evidence="2 3" key="1">
    <citation type="submission" date="2014-05" db="EMBL/GenBank/DDBJ databases">
        <title>Draft Genome Sequence of Nitratireductor basaltis Strain UMTGB225, A Marine Bacterium Isolated from Green Barrel Tunicate.</title>
        <authorList>
            <person name="Gan H.Y."/>
        </authorList>
    </citation>
    <scope>NUCLEOTIDE SEQUENCE [LARGE SCALE GENOMIC DNA]</scope>
    <source>
        <strain evidence="2 3">UMTGB225</strain>
    </source>
</reference>
<dbReference type="InterPro" id="IPR027417">
    <property type="entry name" value="P-loop_NTPase"/>
</dbReference>